<organism evidence="2">
    <name type="scientific">Myoviridae sp. ctngn1</name>
    <dbReference type="NCBI Taxonomy" id="2823551"/>
    <lineage>
        <taxon>Viruses</taxon>
        <taxon>Duplodnaviria</taxon>
        <taxon>Heunggongvirae</taxon>
        <taxon>Uroviricota</taxon>
        <taxon>Caudoviricetes</taxon>
    </lineage>
</organism>
<dbReference type="EMBL" id="BK014685">
    <property type="protein sequence ID" value="DAD67745.1"/>
    <property type="molecule type" value="Genomic_DNA"/>
</dbReference>
<sequence>MAGYIKATYRAGPVTVVERYYSPRYGVRAGRGQREKPTPERVAEVNERRSEFKLWLTLLENFRPGDLHLVLTYRKEKRPADKSLLKKDMQAFLRKCRAAYKKQGRELRYIWVCEYESTAPHFHVILPRIDPGLLQDIWPHGNIRPGYLYAEGNFKPLAAYLIKETRRTFRQKLVSGRRWNPSKNLRKPRITIEETGRSRWRKDPKVPKGYMMLGEVQNGVHELLGTPYQYYELLQITTERRKE</sequence>
<accession>A0A8S5LCW9</accession>
<name>A0A8S5LCW9_9CAUD</name>
<dbReference type="Pfam" id="PF23343">
    <property type="entry name" value="REP_ORF2-G2P"/>
    <property type="match status" value="1"/>
</dbReference>
<evidence type="ECO:0000259" key="1">
    <source>
        <dbReference type="Pfam" id="PF23343"/>
    </source>
</evidence>
<evidence type="ECO:0000313" key="2">
    <source>
        <dbReference type="EMBL" id="DAD67745.1"/>
    </source>
</evidence>
<proteinExistence type="predicted"/>
<feature type="domain" description="Replication-associated protein ORF2/G2P" evidence="1">
    <location>
        <begin position="69"/>
        <end position="163"/>
    </location>
</feature>
<reference evidence="2" key="1">
    <citation type="journal article" date="2021" name="Proc. Natl. Acad. Sci. U.S.A.">
        <title>A Catalog of Tens of Thousands of Viruses from Human Metagenomes Reveals Hidden Associations with Chronic Diseases.</title>
        <authorList>
            <person name="Tisza M.J."/>
            <person name="Buck C.B."/>
        </authorList>
    </citation>
    <scope>NUCLEOTIDE SEQUENCE</scope>
    <source>
        <strain evidence="2">Ctngn1</strain>
    </source>
</reference>
<protein>
    <submittedName>
        <fullName evidence="2">Replication associated protein</fullName>
    </submittedName>
</protein>
<dbReference type="InterPro" id="IPR056906">
    <property type="entry name" value="ORF2/G2P_dom"/>
</dbReference>